<feature type="transmembrane region" description="Helical" evidence="2">
    <location>
        <begin position="430"/>
        <end position="450"/>
    </location>
</feature>
<sequence>MLLSDVSIRRPVFTAMLSLLLVVLGLMGLKRLGTDLYPDVSFPVVVVNTLYKGAGPGEIETQVIKPLEDAVAGISGVDKIHSFSRENVGTVIVSFTLGTSLDTAVQDVRDKVGQAVNKLPTDAEAPIVSRVDLSATPILTYAVSADMKSQALRKLLDDRIKPALAQIAGVAEVRITGGDVREVQVDIDLDKARAVGVTPAQVAQRIGTENLNLPAGRLQLGPNELTVRSMGEFTSVDDLRMLPVARSATGAQVRLEEIATVTDGVAERRTTARLNARDAVVLEIVKQPGSNTVAVSDAVKKTLAQMTPVVGQGFQATLLIDQSELIRANTHEVWIAIIFGGLMAVLIILMFLLDPRGTFISALALPTSVIGTFFVMYVLGYSLNQMTLLSLSLAIGLLIDDAVVVREAITHRLEQGEDPMSAASNGTRDVGLAVLATTLSLVAVFIPVAFMPGIVGQFFKQFGITISVAVTISLFISFTLDPMLSARFAKARKPGEVHQEAAVFRGLRRFLEGTENTYARILGWVLRHKWTTAGLTLLALVLSFGAASTLGAEFMSAEDRSQLIVELQLPDSASLAQTAERAAEAEKLIKQIPEVTDIYTTVGPNGDVYKARMRVLTVPKDARTKGIPVLKEEARALLVPNLVSTAVTLSDPPSIEGLGDWYPIMVRVVGPDLKLVNEEAERVAGILRSLGTSDVRVDANPAKPELQVQIDRARATDVDLSAASLATQLRLAIDGDVSAKLREGTDETDIRVRLQERDRANPERVRQLMVSTPRGLRQVTDVANVTLKDGPSVIEHENRERQVAVVSQLAKGAALGDVAKQLKTAIEAKPLPPGYAIVYDGQIKSLDEQNDAFGAAFGLAFVFIYMVLASQFESLKHPFTIMVSLPLALVGALLALVVTNYHLSLGAMIGVILLMGLVTKNAILLIDGALHHLREGDSVDEALLKAGPRRLRPILMTSAAMAIGMVPTAVGTGTGSEFRAPMAIAVIGGVITSTFLTLLVVPVVFAAMEKLSFGRKQPRTPDTRATQPVDVHAAHDRAA</sequence>
<dbReference type="Pfam" id="PF00873">
    <property type="entry name" value="ACR_tran"/>
    <property type="match status" value="1"/>
</dbReference>
<proteinExistence type="predicted"/>
<keyword evidence="2" id="KW-0472">Membrane</keyword>
<dbReference type="SUPFAM" id="SSF82866">
    <property type="entry name" value="Multidrug efflux transporter AcrB transmembrane domain"/>
    <property type="match status" value="2"/>
</dbReference>
<feature type="transmembrane region" description="Helical" evidence="2">
    <location>
        <begin position="12"/>
        <end position="29"/>
    </location>
</feature>
<comment type="caution">
    <text evidence="3">The sequence shown here is derived from an EMBL/GenBank/DDBJ whole genome shotgun (WGS) entry which is preliminary data.</text>
</comment>
<feature type="region of interest" description="Disordered" evidence="1">
    <location>
        <begin position="1016"/>
        <end position="1039"/>
    </location>
</feature>
<feature type="transmembrane region" description="Helical" evidence="2">
    <location>
        <begin position="360"/>
        <end position="380"/>
    </location>
</feature>
<dbReference type="PANTHER" id="PTHR32063">
    <property type="match status" value="1"/>
</dbReference>
<reference evidence="4" key="1">
    <citation type="submission" date="2018-09" db="EMBL/GenBank/DDBJ databases">
        <authorList>
            <person name="Livingstone P.G."/>
            <person name="Whitworth D.E."/>
        </authorList>
    </citation>
    <scope>NUCLEOTIDE SEQUENCE [LARGE SCALE GENOMIC DNA]</scope>
    <source>
        <strain evidence="4">CA054A</strain>
    </source>
</reference>
<dbReference type="Gene3D" id="3.30.70.1430">
    <property type="entry name" value="Multidrug efflux transporter AcrB pore domain"/>
    <property type="match status" value="2"/>
</dbReference>
<feature type="transmembrane region" description="Helical" evidence="2">
    <location>
        <begin position="982"/>
        <end position="1007"/>
    </location>
</feature>
<dbReference type="Proteomes" id="UP000268094">
    <property type="component" value="Unassembled WGS sequence"/>
</dbReference>
<feature type="transmembrane region" description="Helical" evidence="2">
    <location>
        <begin position="951"/>
        <end position="970"/>
    </location>
</feature>
<dbReference type="RefSeq" id="WP_120544801.1">
    <property type="nucleotide sequence ID" value="NZ_RAVZ01000350.1"/>
</dbReference>
<protein>
    <submittedName>
        <fullName evidence="3">Efflux RND transporter permease subunit</fullName>
    </submittedName>
</protein>
<feature type="transmembrane region" description="Helical" evidence="2">
    <location>
        <begin position="333"/>
        <end position="353"/>
    </location>
</feature>
<dbReference type="OrthoDB" id="5298114at2"/>
<dbReference type="PANTHER" id="PTHR32063:SF0">
    <property type="entry name" value="SWARMING MOTILITY PROTEIN SWRC"/>
    <property type="match status" value="1"/>
</dbReference>
<dbReference type="Gene3D" id="1.20.1640.10">
    <property type="entry name" value="Multidrug efflux transporter AcrB transmembrane domain"/>
    <property type="match status" value="2"/>
</dbReference>
<dbReference type="Gene3D" id="3.30.70.1320">
    <property type="entry name" value="Multidrug efflux transporter AcrB pore domain like"/>
    <property type="match status" value="1"/>
</dbReference>
<keyword evidence="4" id="KW-1185">Reference proteome</keyword>
<accession>A0A3A8I5Q2</accession>
<feature type="transmembrane region" description="Helical" evidence="2">
    <location>
        <begin position="907"/>
        <end position="930"/>
    </location>
</feature>
<feature type="transmembrane region" description="Helical" evidence="2">
    <location>
        <begin position="852"/>
        <end position="869"/>
    </location>
</feature>
<organism evidence="3 4">
    <name type="scientific">Corallococcus terminator</name>
    <dbReference type="NCBI Taxonomy" id="2316733"/>
    <lineage>
        <taxon>Bacteria</taxon>
        <taxon>Pseudomonadati</taxon>
        <taxon>Myxococcota</taxon>
        <taxon>Myxococcia</taxon>
        <taxon>Myxococcales</taxon>
        <taxon>Cystobacterineae</taxon>
        <taxon>Myxococcaceae</taxon>
        <taxon>Corallococcus</taxon>
    </lineage>
</organism>
<dbReference type="SUPFAM" id="SSF82693">
    <property type="entry name" value="Multidrug efflux transporter AcrB pore domain, PN1, PN2, PC1 and PC2 subdomains"/>
    <property type="match status" value="3"/>
</dbReference>
<keyword evidence="2" id="KW-1133">Transmembrane helix</keyword>
<dbReference type="AlphaFoldDB" id="A0A3A8I5Q2"/>
<dbReference type="SUPFAM" id="SSF82714">
    <property type="entry name" value="Multidrug efflux transporter AcrB TolC docking domain, DN and DC subdomains"/>
    <property type="match status" value="2"/>
</dbReference>
<dbReference type="Gene3D" id="3.30.2090.10">
    <property type="entry name" value="Multidrug efflux transporter AcrB TolC docking domain, DN and DC subdomains"/>
    <property type="match status" value="2"/>
</dbReference>
<dbReference type="GO" id="GO:0042910">
    <property type="term" value="F:xenobiotic transmembrane transporter activity"/>
    <property type="evidence" value="ECO:0007669"/>
    <property type="project" value="TreeGrafter"/>
</dbReference>
<gene>
    <name evidence="3" type="ORF">D7V88_34185</name>
</gene>
<dbReference type="EMBL" id="RAVZ01000350">
    <property type="protein sequence ID" value="RKG75000.1"/>
    <property type="molecule type" value="Genomic_DNA"/>
</dbReference>
<dbReference type="GO" id="GO:0005886">
    <property type="term" value="C:plasma membrane"/>
    <property type="evidence" value="ECO:0007669"/>
    <property type="project" value="TreeGrafter"/>
</dbReference>
<evidence type="ECO:0000256" key="2">
    <source>
        <dbReference type="SAM" id="Phobius"/>
    </source>
</evidence>
<dbReference type="InterPro" id="IPR027463">
    <property type="entry name" value="AcrB_DN_DC_subdom"/>
</dbReference>
<dbReference type="PRINTS" id="PR00702">
    <property type="entry name" value="ACRIFLAVINRP"/>
</dbReference>
<evidence type="ECO:0000313" key="4">
    <source>
        <dbReference type="Proteomes" id="UP000268094"/>
    </source>
</evidence>
<feature type="transmembrane region" description="Helical" evidence="2">
    <location>
        <begin position="881"/>
        <end position="901"/>
    </location>
</feature>
<dbReference type="InterPro" id="IPR001036">
    <property type="entry name" value="Acrflvin-R"/>
</dbReference>
<feature type="transmembrane region" description="Helical" evidence="2">
    <location>
        <begin position="530"/>
        <end position="552"/>
    </location>
</feature>
<evidence type="ECO:0000256" key="1">
    <source>
        <dbReference type="SAM" id="MobiDB-lite"/>
    </source>
</evidence>
<dbReference type="Gene3D" id="3.30.70.1440">
    <property type="entry name" value="Multidrug efflux transporter AcrB pore domain"/>
    <property type="match status" value="1"/>
</dbReference>
<name>A0A3A8I5Q2_9BACT</name>
<keyword evidence="2" id="KW-0812">Transmembrane</keyword>
<evidence type="ECO:0000313" key="3">
    <source>
        <dbReference type="EMBL" id="RKG75000.1"/>
    </source>
</evidence>
<feature type="transmembrane region" description="Helical" evidence="2">
    <location>
        <begin position="462"/>
        <end position="484"/>
    </location>
</feature>